<feature type="region of interest" description="Disordered" evidence="1">
    <location>
        <begin position="63"/>
        <end position="84"/>
    </location>
</feature>
<evidence type="ECO:0000313" key="2">
    <source>
        <dbReference type="EMBL" id="JAP86006.1"/>
    </source>
</evidence>
<protein>
    <submittedName>
        <fullName evidence="2">Ixodegrin B</fullName>
    </submittedName>
</protein>
<dbReference type="Gene3D" id="2.10.80.10">
    <property type="entry name" value="Lipase, subunit A"/>
    <property type="match status" value="1"/>
</dbReference>
<name>A0A131Z6E8_RHIAP</name>
<proteinExistence type="predicted"/>
<sequence>MIESHAIARPPLRINTASATTHIHKELFMEIFYRAHMPRVRVQLLDMKFILLALVTFVEKTECGKNQGNSPRRASVFESFSEPHGPPDLSTVVFASIQGQSPPSPQSVARGRRRSRSPLRSGSPHSGRKQVRRPSRPRGAIPGACRRRRPSSPQYVVPGETQIGFAKAEHRYFLPKHLIRYHGQSCSVSTICDDGMCCLDLIQSKTCQCLSNRGEPCSVRTLGQVYFRHCPCGLNQGTCEDGICT</sequence>
<dbReference type="AlphaFoldDB" id="A0A131Z6E8"/>
<accession>A0A131Z6E8</accession>
<evidence type="ECO:0000256" key="1">
    <source>
        <dbReference type="SAM" id="MobiDB-lite"/>
    </source>
</evidence>
<reference evidence="2" key="1">
    <citation type="journal article" date="2016" name="Ticks Tick Borne Dis.">
        <title>De novo assembly and annotation of the salivary gland transcriptome of Rhipicephalus appendiculatus male and female ticks during blood feeding.</title>
        <authorList>
            <person name="de Castro M.H."/>
            <person name="de Klerk D."/>
            <person name="Pienaar R."/>
            <person name="Latif A.A."/>
            <person name="Rees D.J."/>
            <person name="Mans B.J."/>
        </authorList>
    </citation>
    <scope>NUCLEOTIDE SEQUENCE</scope>
    <source>
        <tissue evidence="2">Salivary glands</tissue>
    </source>
</reference>
<dbReference type="EMBL" id="GEDV01002551">
    <property type="protein sequence ID" value="JAP86006.1"/>
    <property type="molecule type" value="Transcribed_RNA"/>
</dbReference>
<feature type="compositionally biased region" description="Basic residues" evidence="1">
    <location>
        <begin position="126"/>
        <end position="136"/>
    </location>
</feature>
<organism evidence="2">
    <name type="scientific">Rhipicephalus appendiculatus</name>
    <name type="common">Brown ear tick</name>
    <dbReference type="NCBI Taxonomy" id="34631"/>
    <lineage>
        <taxon>Eukaryota</taxon>
        <taxon>Metazoa</taxon>
        <taxon>Ecdysozoa</taxon>
        <taxon>Arthropoda</taxon>
        <taxon>Chelicerata</taxon>
        <taxon>Arachnida</taxon>
        <taxon>Acari</taxon>
        <taxon>Parasitiformes</taxon>
        <taxon>Ixodida</taxon>
        <taxon>Ixodoidea</taxon>
        <taxon>Ixodidae</taxon>
        <taxon>Rhipicephalinae</taxon>
        <taxon>Rhipicephalus</taxon>
        <taxon>Rhipicephalus</taxon>
    </lineage>
</organism>
<feature type="region of interest" description="Disordered" evidence="1">
    <location>
        <begin position="97"/>
        <end position="153"/>
    </location>
</feature>